<dbReference type="SUPFAM" id="SSF55781">
    <property type="entry name" value="GAF domain-like"/>
    <property type="match status" value="7"/>
</dbReference>
<dbReference type="Gene3D" id="3.30.450.40">
    <property type="match status" value="7"/>
</dbReference>
<feature type="domain" description="Histidine kinase" evidence="4">
    <location>
        <begin position="1293"/>
        <end position="1538"/>
    </location>
</feature>
<dbReference type="InterPro" id="IPR003018">
    <property type="entry name" value="GAF"/>
</dbReference>
<dbReference type="SMART" id="SM00388">
    <property type="entry name" value="HisKA"/>
    <property type="match status" value="1"/>
</dbReference>
<organism evidence="5 6">
    <name type="scientific">Mesorhizobium kowhaii</name>
    <dbReference type="NCBI Taxonomy" id="1300272"/>
    <lineage>
        <taxon>Bacteria</taxon>
        <taxon>Pseudomonadati</taxon>
        <taxon>Pseudomonadota</taxon>
        <taxon>Alphaproteobacteria</taxon>
        <taxon>Hyphomicrobiales</taxon>
        <taxon>Phyllobacteriaceae</taxon>
        <taxon>Mesorhizobium</taxon>
    </lineage>
</organism>
<proteinExistence type="predicted"/>
<evidence type="ECO:0000256" key="3">
    <source>
        <dbReference type="ARBA" id="ARBA00022553"/>
    </source>
</evidence>
<dbReference type="Gene3D" id="1.10.287.130">
    <property type="match status" value="1"/>
</dbReference>
<keyword evidence="6" id="KW-1185">Reference proteome</keyword>
<keyword evidence="3" id="KW-0597">Phosphoprotein</keyword>
<evidence type="ECO:0000256" key="1">
    <source>
        <dbReference type="ARBA" id="ARBA00000085"/>
    </source>
</evidence>
<dbReference type="Pfam" id="PF02518">
    <property type="entry name" value="HATPase_c"/>
    <property type="match status" value="1"/>
</dbReference>
<dbReference type="SMART" id="SM00387">
    <property type="entry name" value="HATPase_c"/>
    <property type="match status" value="1"/>
</dbReference>
<accession>A0A2W7CHA1</accession>
<evidence type="ECO:0000313" key="6">
    <source>
        <dbReference type="Proteomes" id="UP000248616"/>
    </source>
</evidence>
<gene>
    <name evidence="5" type="ORF">B5V02_24940</name>
</gene>
<dbReference type="PROSITE" id="PS50109">
    <property type="entry name" value="HIS_KIN"/>
    <property type="match status" value="1"/>
</dbReference>
<dbReference type="Pfam" id="PF01590">
    <property type="entry name" value="GAF"/>
    <property type="match status" value="3"/>
</dbReference>
<dbReference type="CDD" id="cd00082">
    <property type="entry name" value="HisKA"/>
    <property type="match status" value="1"/>
</dbReference>
<evidence type="ECO:0000256" key="2">
    <source>
        <dbReference type="ARBA" id="ARBA00012438"/>
    </source>
</evidence>
<comment type="caution">
    <text evidence="5">The sequence shown here is derived from an EMBL/GenBank/DDBJ whole genome shotgun (WGS) entry which is preliminary data.</text>
</comment>
<dbReference type="GO" id="GO:0000155">
    <property type="term" value="F:phosphorelay sensor kinase activity"/>
    <property type="evidence" value="ECO:0007669"/>
    <property type="project" value="InterPro"/>
</dbReference>
<reference evidence="6" key="1">
    <citation type="submission" date="2017-03" db="EMBL/GenBank/DDBJ databases">
        <authorList>
            <person name="Safronova V.I."/>
            <person name="Sazanova A.L."/>
            <person name="Chirak E.R."/>
        </authorList>
    </citation>
    <scope>NUCLEOTIDE SEQUENCE [LARGE SCALE GENOMIC DNA]</scope>
    <source>
        <strain evidence="6">Ach-343</strain>
    </source>
</reference>
<dbReference type="Pfam" id="PF13185">
    <property type="entry name" value="GAF_2"/>
    <property type="match status" value="4"/>
</dbReference>
<dbReference type="Gene3D" id="3.30.565.10">
    <property type="entry name" value="Histidine kinase-like ATPase, C-terminal domain"/>
    <property type="match status" value="1"/>
</dbReference>
<name>A0A2W7CHA1_9HYPH</name>
<protein>
    <recommendedName>
        <fullName evidence="2">histidine kinase</fullName>
        <ecNumber evidence="2">2.7.13.3</ecNumber>
    </recommendedName>
</protein>
<dbReference type="InterPro" id="IPR036890">
    <property type="entry name" value="HATPase_C_sf"/>
</dbReference>
<dbReference type="SUPFAM" id="SSF47384">
    <property type="entry name" value="Homodimeric domain of signal transducing histidine kinase"/>
    <property type="match status" value="1"/>
</dbReference>
<dbReference type="InterPro" id="IPR004358">
    <property type="entry name" value="Sig_transdc_His_kin-like_C"/>
</dbReference>
<dbReference type="InterPro" id="IPR029016">
    <property type="entry name" value="GAF-like_dom_sf"/>
</dbReference>
<dbReference type="OrthoDB" id="1931120at2"/>
<dbReference type="InterPro" id="IPR036097">
    <property type="entry name" value="HisK_dim/P_sf"/>
</dbReference>
<dbReference type="PRINTS" id="PR00344">
    <property type="entry name" value="BCTRLSENSOR"/>
</dbReference>
<dbReference type="SUPFAM" id="SSF55874">
    <property type="entry name" value="ATPase domain of HSP90 chaperone/DNA topoisomerase II/histidine kinase"/>
    <property type="match status" value="1"/>
</dbReference>
<dbReference type="PANTHER" id="PTHR43065:SF42">
    <property type="entry name" value="TWO-COMPONENT SENSOR PPRA"/>
    <property type="match status" value="1"/>
</dbReference>
<dbReference type="SMART" id="SM00065">
    <property type="entry name" value="GAF"/>
    <property type="match status" value="7"/>
</dbReference>
<evidence type="ECO:0000313" key="5">
    <source>
        <dbReference type="EMBL" id="PZV35873.1"/>
    </source>
</evidence>
<evidence type="ECO:0000259" key="4">
    <source>
        <dbReference type="PROSITE" id="PS50109"/>
    </source>
</evidence>
<dbReference type="InterPro" id="IPR003594">
    <property type="entry name" value="HATPase_dom"/>
</dbReference>
<sequence length="1548" mass="167781">MTISSLRSELTAAREENQVRSAEVANLLEQQNATSAILRVIAASPTDIQPVLQVVAESAARFCDTYDAGIFLARDGTLFPKAHYGPIAFDFEPMPIARDWVCGRAFADCKTVHVNDIAVAGAEFPVSQTLAERLGHRTMLATPLMRDTEAIGALVIRRIEVKPFSEKQIKLLKIFADQAVIAIENVRLFDEVQARTRDLGEALEQQTATADVLKAISRSAFDLQPVLQTLVDSAIRLAGADMGAITLRVGDTLRFMAGGGQAAELHAYERANPHVVGRGTFQGRAALEGLTIHVADALEDPEYERPEAAVMGSFRGVLSVPLKRGQETIGVFGMARRTIGLFSPRQVELVESFADQAVIAIENARLIEKVEGHNRELAESLDQQTATAEVLKTISSSVFDLDSVLHTLVKSASDLCHSGMGYIYLRQGDVLQPTVQIGWSQEFQDHMNNLPVTPGRGSIAARVAQSGSVEQIADVLDDPEYTNIEGQRLGGFRTLLGVPLMRDGAVTGVFVLARSSVSPFSTREIELVQTFSDQAVIAIENVRLFEEVESRNRDLAESLEQQMATGAILQVIAGSPTDIQPVLDAVAERAARLCDAYDATIYLLRSDRLAVGAHHGPIPIDGTGLPVARDIVTGRAVLDRVPVHVHDLTIAGEEFATGRMMAQLLGFRAILATPLLQEGKAIGALMIRRIEARPFSDNQIGLLKTFANQAVIAIGNVRLFEEVQARTAELGEALQQQTATADVLKAISRSTFDLRAVLDALAESVTRLCEADNASIVRETDGKFVEAASYGYPAELEEYFSGFVHVPGRGTGVGRVLLEGKAVQIPDVLADADYTLWEGQRLGGYRTVLAVPLLREGVPIGVFSLTRSTVRPFTERQIELVETFADQAVIAIENVRLFDEVQARTAELGEALRQQTATADVLKAISRSTFDLQPVLDTLVDSAAKLCDASQCVIYLREGDMLRAGATVGANPQEASIIRNQLLAFDRKTISGRVALSGRVQNNPDVLSDPEYDFPTLDEHGTVRAALGVPLLRDGKVDGVFFIGRTEAGLFTERQSELVQTFADQAVIAIENVRLFDEVQARTAELSESLQQQTATADVLKAISRSTFDLQPVLDTLVESAAKLCDADTSVIFKRDGDLYRWSAEYGNLPEAAVFAKANPFAASRDSVTGRVALEARAVHVSDVLADPDYGATQLQKLGGYRTILCVPILREGAPVGVFALTRSQVRDFTPRQIELVETFADQSGIAIENVRLFDEVQARTRELSRSLEDLRTAQDRLVQTEKLASLGQLTAGIAHEIKNPLNFINNFSALSGELIDDLSSVLAGAPLEASVREEVAELTGMLKSNLDKVVQHGKRADSIVRNMLLHSRAGSGEHRPIDINAVVEESLNLAYHGARAEKPGFNVTLTRNFDPQAGDVDLYPQEITRVLLNLISNGFYATAKRSAAANGAGYEPTLSATTRSLGDCVEIRIRDNGTGIPPEVKEKMFNPFFTTKPAGEGTGLGLSLSHDIVVKQHAGTIDVDSQPGEFTEFRIVLPRAAASLAKSGGEV</sequence>
<dbReference type="InterPro" id="IPR005467">
    <property type="entry name" value="His_kinase_dom"/>
</dbReference>
<comment type="catalytic activity">
    <reaction evidence="1">
        <text>ATP + protein L-histidine = ADP + protein N-phospho-L-histidine.</text>
        <dbReference type="EC" id="2.7.13.3"/>
    </reaction>
</comment>
<dbReference type="EMBL" id="MZXV01000055">
    <property type="protein sequence ID" value="PZV35873.1"/>
    <property type="molecule type" value="Genomic_DNA"/>
</dbReference>
<dbReference type="InterPro" id="IPR003661">
    <property type="entry name" value="HisK_dim/P_dom"/>
</dbReference>
<dbReference type="RefSeq" id="WP_111546769.1">
    <property type="nucleotide sequence ID" value="NZ_MZXV01000055.1"/>
</dbReference>
<dbReference type="Pfam" id="PF00512">
    <property type="entry name" value="HisKA"/>
    <property type="match status" value="1"/>
</dbReference>
<dbReference type="EC" id="2.7.13.3" evidence="2"/>
<dbReference type="Proteomes" id="UP000248616">
    <property type="component" value="Unassembled WGS sequence"/>
</dbReference>
<dbReference type="PANTHER" id="PTHR43065">
    <property type="entry name" value="SENSOR HISTIDINE KINASE"/>
    <property type="match status" value="1"/>
</dbReference>